<sequence length="36" mass="3746">VVVQTTLSSKAQQESAGQRMSDAASAVRRLALSIAD</sequence>
<name>A0A381VH99_9ZZZZ</name>
<dbReference type="AlphaFoldDB" id="A0A381VH99"/>
<feature type="region of interest" description="Disordered" evidence="1">
    <location>
        <begin position="1"/>
        <end position="22"/>
    </location>
</feature>
<evidence type="ECO:0000313" key="2">
    <source>
        <dbReference type="EMBL" id="SVA38813.1"/>
    </source>
</evidence>
<protein>
    <submittedName>
        <fullName evidence="2">Uncharacterized protein</fullName>
    </submittedName>
</protein>
<dbReference type="EMBL" id="UINC01008633">
    <property type="protein sequence ID" value="SVA38813.1"/>
    <property type="molecule type" value="Genomic_DNA"/>
</dbReference>
<proteinExistence type="predicted"/>
<reference evidence="2" key="1">
    <citation type="submission" date="2018-05" db="EMBL/GenBank/DDBJ databases">
        <authorList>
            <person name="Lanie J.A."/>
            <person name="Ng W.-L."/>
            <person name="Kazmierczak K.M."/>
            <person name="Andrzejewski T.M."/>
            <person name="Davidsen T.M."/>
            <person name="Wayne K.J."/>
            <person name="Tettelin H."/>
            <person name="Glass J.I."/>
            <person name="Rusch D."/>
            <person name="Podicherti R."/>
            <person name="Tsui H.-C.T."/>
            <person name="Winkler M.E."/>
        </authorList>
    </citation>
    <scope>NUCLEOTIDE SEQUENCE</scope>
</reference>
<gene>
    <name evidence="2" type="ORF">METZ01_LOCUS91667</name>
</gene>
<evidence type="ECO:0000256" key="1">
    <source>
        <dbReference type="SAM" id="MobiDB-lite"/>
    </source>
</evidence>
<organism evidence="2">
    <name type="scientific">marine metagenome</name>
    <dbReference type="NCBI Taxonomy" id="408172"/>
    <lineage>
        <taxon>unclassified sequences</taxon>
        <taxon>metagenomes</taxon>
        <taxon>ecological metagenomes</taxon>
    </lineage>
</organism>
<accession>A0A381VH99</accession>
<feature type="compositionally biased region" description="Polar residues" evidence="1">
    <location>
        <begin position="1"/>
        <end position="18"/>
    </location>
</feature>
<feature type="non-terminal residue" evidence="2">
    <location>
        <position position="1"/>
    </location>
</feature>